<evidence type="ECO:0000259" key="2">
    <source>
        <dbReference type="Pfam" id="PF07589"/>
    </source>
</evidence>
<evidence type="ECO:0000256" key="1">
    <source>
        <dbReference type="SAM" id="SignalP"/>
    </source>
</evidence>
<protein>
    <submittedName>
        <fullName evidence="3">NF038130 family PEP-CTERM protein</fullName>
    </submittedName>
</protein>
<keyword evidence="4" id="KW-1185">Reference proteome</keyword>
<dbReference type="Proteomes" id="UP001525961">
    <property type="component" value="Unassembled WGS sequence"/>
</dbReference>
<name>A0ABT2N8Z6_9CYAN</name>
<reference evidence="3 4" key="1">
    <citation type="journal article" date="2022" name="Front. Microbiol.">
        <title>High genomic differentiation and limited gene flow indicate recent cryptic speciation within the genus Laspinema (cyanobacteria).</title>
        <authorList>
            <person name="Stanojkovic A."/>
            <person name="Skoupy S."/>
            <person name="Skaloud P."/>
            <person name="Dvorak P."/>
        </authorList>
    </citation>
    <scope>NUCLEOTIDE SEQUENCE [LARGE SCALE GENOMIC DNA]</scope>
    <source>
        <strain evidence="3 4">D3b</strain>
    </source>
</reference>
<evidence type="ECO:0000313" key="4">
    <source>
        <dbReference type="Proteomes" id="UP001525961"/>
    </source>
</evidence>
<evidence type="ECO:0000313" key="3">
    <source>
        <dbReference type="EMBL" id="MCT7979152.1"/>
    </source>
</evidence>
<feature type="domain" description="Ice-binding protein C-terminal" evidence="2">
    <location>
        <begin position="276"/>
        <end position="299"/>
    </location>
</feature>
<feature type="signal peptide" evidence="1">
    <location>
        <begin position="1"/>
        <end position="28"/>
    </location>
</feature>
<dbReference type="EMBL" id="JAMXFA010000019">
    <property type="protein sequence ID" value="MCT7979152.1"/>
    <property type="molecule type" value="Genomic_DNA"/>
</dbReference>
<dbReference type="RefSeq" id="WP_261236022.1">
    <property type="nucleotide sequence ID" value="NZ_JAMXFA010000019.1"/>
</dbReference>
<dbReference type="NCBIfam" id="NF038130">
    <property type="entry name" value="PEP_NF038130"/>
    <property type="match status" value="1"/>
</dbReference>
<dbReference type="InterPro" id="IPR013424">
    <property type="entry name" value="Ice-binding_C"/>
</dbReference>
<organism evidence="3 4">
    <name type="scientific">Laspinema olomoucense D3b</name>
    <dbReference type="NCBI Taxonomy" id="2953688"/>
    <lineage>
        <taxon>Bacteria</taxon>
        <taxon>Bacillati</taxon>
        <taxon>Cyanobacteriota</taxon>
        <taxon>Cyanophyceae</taxon>
        <taxon>Oscillatoriophycideae</taxon>
        <taxon>Oscillatoriales</taxon>
        <taxon>Laspinemataceae</taxon>
        <taxon>Laspinema</taxon>
        <taxon>Laspinema olomoucense</taxon>
    </lineage>
</organism>
<sequence>MTGFINKLALATSVAVGMTAIGSAPAFAGTLTNPQFGGTAATDVLLYCSNGTSTFTGLTCTDSVSTILSGNSSAPGGNIELAKSSEQANFDFTKNTTLTGTIGGKNIVISSLTQADWYSDMGNGKTLLSQWLDDAFLANNVPSFVKPAVQAALISKKGLQRFSDPNISYVNQNDTTGEISIGLAGHFNASDMLKLAVGNATIQVPFLGTVPLASLVPASIKASELVKVIYDNGPAKYLYSFAATDSRQANNLGVGADGISHNGNYEVKLAGVPVTSVPEPSTMLALMAVGGLFATAKRKGVKNA</sequence>
<gene>
    <name evidence="3" type="ORF">NG792_15685</name>
</gene>
<keyword evidence="1" id="KW-0732">Signal</keyword>
<feature type="chain" id="PRO_5046626354" evidence="1">
    <location>
        <begin position="29"/>
        <end position="304"/>
    </location>
</feature>
<comment type="caution">
    <text evidence="3">The sequence shown here is derived from an EMBL/GenBank/DDBJ whole genome shotgun (WGS) entry which is preliminary data.</text>
</comment>
<dbReference type="NCBIfam" id="TIGR02595">
    <property type="entry name" value="PEP_CTERM"/>
    <property type="match status" value="1"/>
</dbReference>
<proteinExistence type="predicted"/>
<accession>A0ABT2N8Z6</accession>
<dbReference type="Pfam" id="PF07589">
    <property type="entry name" value="PEP-CTERM"/>
    <property type="match status" value="1"/>
</dbReference>